<accession>A0ACA9NVG9</accession>
<dbReference type="Proteomes" id="UP000789702">
    <property type="component" value="Unassembled WGS sequence"/>
</dbReference>
<comment type="caution">
    <text evidence="1">The sequence shown here is derived from an EMBL/GenBank/DDBJ whole genome shotgun (WGS) entry which is preliminary data.</text>
</comment>
<name>A0ACA9NVG9_9GLOM</name>
<proteinExistence type="predicted"/>
<evidence type="ECO:0000313" key="1">
    <source>
        <dbReference type="EMBL" id="CAG8674188.1"/>
    </source>
</evidence>
<keyword evidence="2" id="KW-1185">Reference proteome</keyword>
<evidence type="ECO:0000313" key="2">
    <source>
        <dbReference type="Proteomes" id="UP000789702"/>
    </source>
</evidence>
<organism evidence="1 2">
    <name type="scientific">Dentiscutata heterogama</name>
    <dbReference type="NCBI Taxonomy" id="1316150"/>
    <lineage>
        <taxon>Eukaryota</taxon>
        <taxon>Fungi</taxon>
        <taxon>Fungi incertae sedis</taxon>
        <taxon>Mucoromycota</taxon>
        <taxon>Glomeromycotina</taxon>
        <taxon>Glomeromycetes</taxon>
        <taxon>Diversisporales</taxon>
        <taxon>Gigasporaceae</taxon>
        <taxon>Dentiscutata</taxon>
    </lineage>
</organism>
<reference evidence="1" key="1">
    <citation type="submission" date="2021-06" db="EMBL/GenBank/DDBJ databases">
        <authorList>
            <person name="Kallberg Y."/>
            <person name="Tangrot J."/>
            <person name="Rosling A."/>
        </authorList>
    </citation>
    <scope>NUCLEOTIDE SEQUENCE</scope>
    <source>
        <strain evidence="1">IL203A</strain>
    </source>
</reference>
<dbReference type="EMBL" id="CAJVPU010019938">
    <property type="protein sequence ID" value="CAG8674188.1"/>
    <property type="molecule type" value="Genomic_DNA"/>
</dbReference>
<protein>
    <submittedName>
        <fullName evidence="1">221_t:CDS:1</fullName>
    </submittedName>
</protein>
<sequence length="112" mass="13180">LNINHLQSIAQIHSFYITNMKSELKFSKENFNEEELKTTINEISEALIDNSNLFDKEENENIDKDEDENDSFDLDNNESETNLNDLLIAEFMDLNFYDNNEVENNLLLNNQQ</sequence>
<feature type="non-terminal residue" evidence="1">
    <location>
        <position position="1"/>
    </location>
</feature>
<gene>
    <name evidence="1" type="ORF">DHETER_LOCUS10318</name>
</gene>